<feature type="binding site" evidence="6">
    <location>
        <position position="57"/>
    </location>
    <ligand>
        <name>NADPH</name>
        <dbReference type="ChEBI" id="CHEBI:57783"/>
    </ligand>
</feature>
<dbReference type="NCBIfam" id="TIGR00112">
    <property type="entry name" value="proC"/>
    <property type="match status" value="1"/>
</dbReference>
<protein>
    <recommendedName>
        <fullName evidence="4 5">Pyrroline-5-carboxylate reductase</fullName>
        <shortName evidence="4">P5C reductase</shortName>
        <shortName evidence="4">P5CR</shortName>
        <ecNumber evidence="4 5">1.5.1.2</ecNumber>
    </recommendedName>
    <alternativeName>
        <fullName evidence="4">PCA reductase</fullName>
    </alternativeName>
</protein>
<keyword evidence="10" id="KW-1185">Reference proteome</keyword>
<evidence type="ECO:0000256" key="5">
    <source>
        <dbReference type="NCBIfam" id="TIGR00112"/>
    </source>
</evidence>
<comment type="similarity">
    <text evidence="1 4">Belongs to the pyrroline-5-carboxylate reductase family.</text>
</comment>
<comment type="function">
    <text evidence="4">Catalyzes the reduction of 1-pyrroline-5-carboxylate (PCA) to L-proline.</text>
</comment>
<feature type="domain" description="Pyrroline-5-carboxylate reductase catalytic N-terminal" evidence="7">
    <location>
        <begin position="5"/>
        <end position="100"/>
    </location>
</feature>
<reference evidence="9 10" key="1">
    <citation type="submission" date="2019-05" db="EMBL/GenBank/DDBJ databases">
        <title>Genome sequences of Thalassotalea litorea 1K03283.</title>
        <authorList>
            <person name="Zhang D."/>
        </authorList>
    </citation>
    <scope>NUCLEOTIDE SEQUENCE [LARGE SCALE GENOMIC DNA]</scope>
    <source>
        <strain evidence="9 10">MCCC 1K03283</strain>
    </source>
</reference>
<keyword evidence="2 4" id="KW-0521">NADP</keyword>
<comment type="catalytic activity">
    <reaction evidence="4">
        <text>L-proline + NADP(+) = (S)-1-pyrroline-5-carboxylate + NADPH + 2 H(+)</text>
        <dbReference type="Rhea" id="RHEA:14109"/>
        <dbReference type="ChEBI" id="CHEBI:15378"/>
        <dbReference type="ChEBI" id="CHEBI:17388"/>
        <dbReference type="ChEBI" id="CHEBI:57783"/>
        <dbReference type="ChEBI" id="CHEBI:58349"/>
        <dbReference type="ChEBI" id="CHEBI:60039"/>
        <dbReference type="EC" id="1.5.1.2"/>
    </reaction>
</comment>
<keyword evidence="4" id="KW-0028">Amino-acid biosynthesis</keyword>
<dbReference type="InterPro" id="IPR008927">
    <property type="entry name" value="6-PGluconate_DH-like_C_sf"/>
</dbReference>
<evidence type="ECO:0000256" key="3">
    <source>
        <dbReference type="ARBA" id="ARBA00023002"/>
    </source>
</evidence>
<dbReference type="PIRSF" id="PIRSF000193">
    <property type="entry name" value="Pyrrol-5-carb_rd"/>
    <property type="match status" value="1"/>
</dbReference>
<evidence type="ECO:0000256" key="6">
    <source>
        <dbReference type="PIRSR" id="PIRSR000193-1"/>
    </source>
</evidence>
<organism evidence="9 10">
    <name type="scientific">Thalassotalea litorea</name>
    <dbReference type="NCBI Taxonomy" id="2020715"/>
    <lineage>
        <taxon>Bacteria</taxon>
        <taxon>Pseudomonadati</taxon>
        <taxon>Pseudomonadota</taxon>
        <taxon>Gammaproteobacteria</taxon>
        <taxon>Alteromonadales</taxon>
        <taxon>Colwelliaceae</taxon>
        <taxon>Thalassotalea</taxon>
    </lineage>
</organism>
<dbReference type="OrthoDB" id="9805754at2"/>
<dbReference type="RefSeq" id="WP_138318868.1">
    <property type="nucleotide sequence ID" value="NZ_VCBC01000004.1"/>
</dbReference>
<dbReference type="AlphaFoldDB" id="A0A5R9IQP9"/>
<dbReference type="InterPro" id="IPR036291">
    <property type="entry name" value="NAD(P)-bd_dom_sf"/>
</dbReference>
<dbReference type="Pfam" id="PF03807">
    <property type="entry name" value="F420_oxidored"/>
    <property type="match status" value="1"/>
</dbReference>
<comment type="subcellular location">
    <subcellularLocation>
        <location evidence="4">Cytoplasm</location>
    </subcellularLocation>
</comment>
<evidence type="ECO:0000259" key="7">
    <source>
        <dbReference type="Pfam" id="PF03807"/>
    </source>
</evidence>
<dbReference type="PANTHER" id="PTHR11645:SF0">
    <property type="entry name" value="PYRROLINE-5-CARBOXYLATE REDUCTASE 3"/>
    <property type="match status" value="1"/>
</dbReference>
<evidence type="ECO:0000256" key="1">
    <source>
        <dbReference type="ARBA" id="ARBA00005525"/>
    </source>
</evidence>
<comment type="catalytic activity">
    <reaction evidence="4">
        <text>L-proline + NAD(+) = (S)-1-pyrroline-5-carboxylate + NADH + 2 H(+)</text>
        <dbReference type="Rhea" id="RHEA:14105"/>
        <dbReference type="ChEBI" id="CHEBI:15378"/>
        <dbReference type="ChEBI" id="CHEBI:17388"/>
        <dbReference type="ChEBI" id="CHEBI:57540"/>
        <dbReference type="ChEBI" id="CHEBI:57945"/>
        <dbReference type="ChEBI" id="CHEBI:60039"/>
        <dbReference type="EC" id="1.5.1.2"/>
    </reaction>
</comment>
<dbReference type="Pfam" id="PF14748">
    <property type="entry name" value="P5CR_dimer"/>
    <property type="match status" value="1"/>
</dbReference>
<dbReference type="Gene3D" id="1.10.3730.10">
    <property type="entry name" value="ProC C-terminal domain-like"/>
    <property type="match status" value="1"/>
</dbReference>
<sequence>MTNNTIAFIGAGNMSRAIIAGLVANGYPAKNIIAANPSIGKLDALHQDFGITITQDNVAACSQADLIVLAVKPHFIQPVCEQLAKNVSLSNKCFVSVAAGVNIKPIQNALGFAAPVIRCMPNTPSQLGLGVSGMFASAEVSDPQKHLADTLMASVGIVQWLEAEENIDDLIAVSGSGPAYFFAFMEAMQNKAIALGFNPQQARALVQQTALGAAQMVVENHDQEISTLRENVTSKGGTTQQALLTFAQGGLPELVDKAMQAAKDRAIAMAKDNA</sequence>
<dbReference type="InterPro" id="IPR028939">
    <property type="entry name" value="P5C_Rdtase_cat_N"/>
</dbReference>
<feature type="binding site" evidence="6">
    <location>
        <begin position="9"/>
        <end position="14"/>
    </location>
    <ligand>
        <name>NADP(+)</name>
        <dbReference type="ChEBI" id="CHEBI:58349"/>
    </ligand>
</feature>
<comment type="pathway">
    <text evidence="4">Amino-acid biosynthesis; L-proline biosynthesis; L-proline from L-glutamate 5-semialdehyde: step 1/1.</text>
</comment>
<dbReference type="GO" id="GO:0055129">
    <property type="term" value="P:L-proline biosynthetic process"/>
    <property type="evidence" value="ECO:0007669"/>
    <property type="project" value="UniProtKB-UniRule"/>
</dbReference>
<accession>A0A5R9IQP9</accession>
<dbReference type="GO" id="GO:0005737">
    <property type="term" value="C:cytoplasm"/>
    <property type="evidence" value="ECO:0007669"/>
    <property type="project" value="UniProtKB-SubCell"/>
</dbReference>
<name>A0A5R9IQP9_9GAMM</name>
<gene>
    <name evidence="4" type="primary">proC</name>
    <name evidence="9" type="ORF">FE810_04660</name>
</gene>
<dbReference type="PANTHER" id="PTHR11645">
    <property type="entry name" value="PYRROLINE-5-CARBOXYLATE REDUCTASE"/>
    <property type="match status" value="1"/>
</dbReference>
<feature type="binding site" evidence="6">
    <location>
        <begin position="70"/>
        <end position="73"/>
    </location>
    <ligand>
        <name>NADP(+)</name>
        <dbReference type="ChEBI" id="CHEBI:58349"/>
    </ligand>
</feature>
<dbReference type="Gene3D" id="3.40.50.720">
    <property type="entry name" value="NAD(P)-binding Rossmann-like Domain"/>
    <property type="match status" value="1"/>
</dbReference>
<keyword evidence="4" id="KW-0641">Proline biosynthesis</keyword>
<keyword evidence="3 4" id="KW-0560">Oxidoreductase</keyword>
<dbReference type="InterPro" id="IPR029036">
    <property type="entry name" value="P5CR_dimer"/>
</dbReference>
<evidence type="ECO:0000256" key="4">
    <source>
        <dbReference type="HAMAP-Rule" id="MF_01925"/>
    </source>
</evidence>
<dbReference type="GO" id="GO:0004735">
    <property type="term" value="F:pyrroline-5-carboxylate reductase activity"/>
    <property type="evidence" value="ECO:0007669"/>
    <property type="project" value="UniProtKB-UniRule"/>
</dbReference>
<evidence type="ECO:0000313" key="10">
    <source>
        <dbReference type="Proteomes" id="UP000307790"/>
    </source>
</evidence>
<dbReference type="EMBL" id="VCBC01000004">
    <property type="protein sequence ID" value="TLU66803.1"/>
    <property type="molecule type" value="Genomic_DNA"/>
</dbReference>
<dbReference type="UniPathway" id="UPA00098">
    <property type="reaction ID" value="UER00361"/>
</dbReference>
<dbReference type="SUPFAM" id="SSF48179">
    <property type="entry name" value="6-phosphogluconate dehydrogenase C-terminal domain-like"/>
    <property type="match status" value="1"/>
</dbReference>
<dbReference type="HAMAP" id="MF_01925">
    <property type="entry name" value="P5C_reductase"/>
    <property type="match status" value="1"/>
</dbReference>
<comment type="caution">
    <text evidence="9">The sequence shown here is derived from an EMBL/GenBank/DDBJ whole genome shotgun (WGS) entry which is preliminary data.</text>
</comment>
<evidence type="ECO:0000313" key="9">
    <source>
        <dbReference type="EMBL" id="TLU66803.1"/>
    </source>
</evidence>
<dbReference type="FunFam" id="1.10.3730.10:FF:000001">
    <property type="entry name" value="Pyrroline-5-carboxylate reductase"/>
    <property type="match status" value="1"/>
</dbReference>
<dbReference type="EC" id="1.5.1.2" evidence="4 5"/>
<keyword evidence="4" id="KW-0963">Cytoplasm</keyword>
<feature type="domain" description="Pyrroline-5-carboxylate reductase dimerisation" evidence="8">
    <location>
        <begin position="164"/>
        <end position="267"/>
    </location>
</feature>
<proteinExistence type="inferred from homology"/>
<dbReference type="InterPro" id="IPR000304">
    <property type="entry name" value="Pyrroline-COOH_reductase"/>
</dbReference>
<dbReference type="SUPFAM" id="SSF51735">
    <property type="entry name" value="NAD(P)-binding Rossmann-fold domains"/>
    <property type="match status" value="1"/>
</dbReference>
<dbReference type="Proteomes" id="UP000307790">
    <property type="component" value="Unassembled WGS sequence"/>
</dbReference>
<evidence type="ECO:0000256" key="2">
    <source>
        <dbReference type="ARBA" id="ARBA00022857"/>
    </source>
</evidence>
<evidence type="ECO:0000259" key="8">
    <source>
        <dbReference type="Pfam" id="PF14748"/>
    </source>
</evidence>